<dbReference type="EMBL" id="CZDF01000148">
    <property type="protein sequence ID" value="CUR32313.1"/>
    <property type="molecule type" value="Genomic_DNA"/>
</dbReference>
<evidence type="ECO:0000313" key="2">
    <source>
        <dbReference type="EMBL" id="CUR32313.1"/>
    </source>
</evidence>
<reference evidence="3" key="1">
    <citation type="submission" date="2015-10" db="EMBL/GenBank/DDBJ databases">
        <authorList>
            <person name="Regsiter A."/>
            <person name="william w."/>
        </authorList>
    </citation>
    <scope>NUCLEOTIDE SEQUENCE [LARGE SCALE GENOMIC DNA]</scope>
</reference>
<organism evidence="2 3">
    <name type="scientific">Planktothrix tepida PCC 9214</name>
    <dbReference type="NCBI Taxonomy" id="671072"/>
    <lineage>
        <taxon>Bacteria</taxon>
        <taxon>Bacillati</taxon>
        <taxon>Cyanobacteriota</taxon>
        <taxon>Cyanophyceae</taxon>
        <taxon>Oscillatoriophycideae</taxon>
        <taxon>Oscillatoriales</taxon>
        <taxon>Microcoleaceae</taxon>
        <taxon>Planktothrix</taxon>
    </lineage>
</organism>
<evidence type="ECO:0000313" key="3">
    <source>
        <dbReference type="Proteomes" id="UP000184315"/>
    </source>
</evidence>
<dbReference type="STRING" id="671072.PL9214430285"/>
<sequence length="303" mass="35034">MNLFNVEILFKAMILVIDIIFSAIAFILFFTGIETILWWYTWHQQSQQTQIPTQPWQTALVFITGISDYTQDHLDPEQINFINKITQAYQIDQIIAEPFPWQPLTHKTLILSRLWKFLHLQPLPLWVMSLHNFWQTILILGLTNYYGKDIAHCLLNRLGLPKSTPSQLIFLCGSTGTGMALASLPYLKQYLSSKLIIISYGGVFRLSPGLNDMDQLFHLVGNQDHWAKLGEILLLNRGHHSTVFTKAKQENRLFSVSTGEHRHLDYLSDRYSQTNFKTDQQLTVETILNLKILGLKSRFDKCP</sequence>
<evidence type="ECO:0000256" key="1">
    <source>
        <dbReference type="SAM" id="Phobius"/>
    </source>
</evidence>
<dbReference type="Proteomes" id="UP000184315">
    <property type="component" value="Unassembled WGS sequence"/>
</dbReference>
<keyword evidence="1" id="KW-0472">Membrane</keyword>
<feature type="transmembrane region" description="Helical" evidence="1">
    <location>
        <begin position="12"/>
        <end position="40"/>
    </location>
</feature>
<name>A0A1J1LL26_9CYAN</name>
<protein>
    <submittedName>
        <fullName evidence="2">Uncharacterized protein</fullName>
    </submittedName>
</protein>
<dbReference type="AlphaFoldDB" id="A0A1J1LL26"/>
<keyword evidence="1" id="KW-1133">Transmembrane helix</keyword>
<keyword evidence="1" id="KW-0812">Transmembrane</keyword>
<keyword evidence="3" id="KW-1185">Reference proteome</keyword>
<proteinExistence type="predicted"/>
<accession>A0A1J1LL26</accession>
<gene>
    <name evidence="2" type="ORF">PL9214430285</name>
</gene>